<evidence type="ECO:0000256" key="8">
    <source>
        <dbReference type="ARBA" id="ARBA00023002"/>
    </source>
</evidence>
<keyword evidence="18" id="KW-1185">Reference proteome</keyword>
<evidence type="ECO:0000256" key="10">
    <source>
        <dbReference type="ARBA" id="ARBA00023157"/>
    </source>
</evidence>
<comment type="catalytic activity">
    <reaction evidence="13 14">
        <text>a hydroperoxide + [thioredoxin]-dithiol = an alcohol + [thioredoxin]-disulfide + H2O</text>
        <dbReference type="Rhea" id="RHEA:62620"/>
        <dbReference type="Rhea" id="RHEA-COMP:10698"/>
        <dbReference type="Rhea" id="RHEA-COMP:10700"/>
        <dbReference type="ChEBI" id="CHEBI:15377"/>
        <dbReference type="ChEBI" id="CHEBI:29950"/>
        <dbReference type="ChEBI" id="CHEBI:30879"/>
        <dbReference type="ChEBI" id="CHEBI:35924"/>
        <dbReference type="ChEBI" id="CHEBI:50058"/>
        <dbReference type="EC" id="1.11.1.24"/>
    </reaction>
</comment>
<dbReference type="eggNOG" id="KOG0855">
    <property type="taxonomic scope" value="Eukaryota"/>
</dbReference>
<dbReference type="PIRSF" id="PIRSF000239">
    <property type="entry name" value="AHPC"/>
    <property type="match status" value="1"/>
</dbReference>
<dbReference type="OrthoDB" id="338622at2759"/>
<evidence type="ECO:0000256" key="11">
    <source>
        <dbReference type="ARBA" id="ARBA00023284"/>
    </source>
</evidence>
<keyword evidence="10" id="KW-1015">Disulfide bond</keyword>
<dbReference type="GO" id="GO:0034599">
    <property type="term" value="P:cellular response to oxidative stress"/>
    <property type="evidence" value="ECO:0000318"/>
    <property type="project" value="GO_Central"/>
</dbReference>
<dbReference type="KEGG" id="smo:SELMODRAFT_422209"/>
<comment type="similarity">
    <text evidence="12">Belongs to the peroxiredoxin family. BCP/PrxQ subfamily.</text>
</comment>
<evidence type="ECO:0000256" key="15">
    <source>
        <dbReference type="PIRSR" id="PIRSR000239-1"/>
    </source>
</evidence>
<dbReference type="HOGENOM" id="CLU_042529_14_2_1"/>
<name>D8SHQ5_SELML</name>
<reference evidence="17 18" key="1">
    <citation type="journal article" date="2011" name="Science">
        <title>The Selaginella genome identifies genetic changes associated with the evolution of vascular plants.</title>
        <authorList>
            <person name="Banks J.A."/>
            <person name="Nishiyama T."/>
            <person name="Hasebe M."/>
            <person name="Bowman J.L."/>
            <person name="Gribskov M."/>
            <person name="dePamphilis C."/>
            <person name="Albert V.A."/>
            <person name="Aono N."/>
            <person name="Aoyama T."/>
            <person name="Ambrose B.A."/>
            <person name="Ashton N.W."/>
            <person name="Axtell M.J."/>
            <person name="Barker E."/>
            <person name="Barker M.S."/>
            <person name="Bennetzen J.L."/>
            <person name="Bonawitz N.D."/>
            <person name="Chapple C."/>
            <person name="Cheng C."/>
            <person name="Correa L.G."/>
            <person name="Dacre M."/>
            <person name="DeBarry J."/>
            <person name="Dreyer I."/>
            <person name="Elias M."/>
            <person name="Engstrom E.M."/>
            <person name="Estelle M."/>
            <person name="Feng L."/>
            <person name="Finet C."/>
            <person name="Floyd S.K."/>
            <person name="Frommer W.B."/>
            <person name="Fujita T."/>
            <person name="Gramzow L."/>
            <person name="Gutensohn M."/>
            <person name="Harholt J."/>
            <person name="Hattori M."/>
            <person name="Heyl A."/>
            <person name="Hirai T."/>
            <person name="Hiwatashi Y."/>
            <person name="Ishikawa M."/>
            <person name="Iwata M."/>
            <person name="Karol K.G."/>
            <person name="Koehler B."/>
            <person name="Kolukisaoglu U."/>
            <person name="Kubo M."/>
            <person name="Kurata T."/>
            <person name="Lalonde S."/>
            <person name="Li K."/>
            <person name="Li Y."/>
            <person name="Litt A."/>
            <person name="Lyons E."/>
            <person name="Manning G."/>
            <person name="Maruyama T."/>
            <person name="Michael T.P."/>
            <person name="Mikami K."/>
            <person name="Miyazaki S."/>
            <person name="Morinaga S."/>
            <person name="Murata T."/>
            <person name="Mueller-Roeber B."/>
            <person name="Nelson D.R."/>
            <person name="Obara M."/>
            <person name="Oguri Y."/>
            <person name="Olmstead R.G."/>
            <person name="Onodera N."/>
            <person name="Petersen B.L."/>
            <person name="Pils B."/>
            <person name="Prigge M."/>
            <person name="Rensing S.A."/>
            <person name="Riano-Pachon D.M."/>
            <person name="Roberts A.W."/>
            <person name="Sato Y."/>
            <person name="Scheller H.V."/>
            <person name="Schulz B."/>
            <person name="Schulz C."/>
            <person name="Shakirov E.V."/>
            <person name="Shibagaki N."/>
            <person name="Shinohara N."/>
            <person name="Shippen D.E."/>
            <person name="Soerensen I."/>
            <person name="Sotooka R."/>
            <person name="Sugimoto N."/>
            <person name="Sugita M."/>
            <person name="Sumikawa N."/>
            <person name="Tanurdzic M."/>
            <person name="Theissen G."/>
            <person name="Ulvskov P."/>
            <person name="Wakazuki S."/>
            <person name="Weng J.K."/>
            <person name="Willats W.W."/>
            <person name="Wipf D."/>
            <person name="Wolf P.G."/>
            <person name="Yang L."/>
            <person name="Zimmer A.D."/>
            <person name="Zhu Q."/>
            <person name="Mitros T."/>
            <person name="Hellsten U."/>
            <person name="Loque D."/>
            <person name="Otillar R."/>
            <person name="Salamov A."/>
            <person name="Schmutz J."/>
            <person name="Shapiro H."/>
            <person name="Lindquist E."/>
            <person name="Lucas S."/>
            <person name="Rokhsar D."/>
            <person name="Grigoriev I.V."/>
        </authorList>
    </citation>
    <scope>NUCLEOTIDE SEQUENCE [LARGE SCALE GENOMIC DNA]</scope>
</reference>
<dbReference type="InterPro" id="IPR050924">
    <property type="entry name" value="Peroxiredoxin_BCP/PrxQ"/>
</dbReference>
<dbReference type="AlphaFoldDB" id="D8SHQ5"/>
<evidence type="ECO:0000256" key="6">
    <source>
        <dbReference type="ARBA" id="ARBA00022862"/>
    </source>
</evidence>
<comment type="subunit">
    <text evidence="2">Monomer.</text>
</comment>
<evidence type="ECO:0000256" key="9">
    <source>
        <dbReference type="ARBA" id="ARBA00023078"/>
    </source>
</evidence>
<evidence type="ECO:0000256" key="2">
    <source>
        <dbReference type="ARBA" id="ARBA00011245"/>
    </source>
</evidence>
<dbReference type="STRING" id="88036.D8SHQ5"/>
<evidence type="ECO:0000256" key="5">
    <source>
        <dbReference type="ARBA" id="ARBA00022640"/>
    </source>
</evidence>
<keyword evidence="8 14" id="KW-0560">Oxidoreductase</keyword>
<comment type="subcellular location">
    <subcellularLocation>
        <location evidence="1">Plastid</location>
        <location evidence="1">Chloroplast thylakoid lumen</location>
    </subcellularLocation>
</comment>
<keyword evidence="7" id="KW-0809">Transit peptide</keyword>
<evidence type="ECO:0000256" key="7">
    <source>
        <dbReference type="ARBA" id="ARBA00022946"/>
    </source>
</evidence>
<proteinExistence type="inferred from homology"/>
<protein>
    <recommendedName>
        <fullName evidence="14">Peroxiredoxin</fullName>
        <ecNumber evidence="14">1.11.1.24</ecNumber>
    </recommendedName>
</protein>
<keyword evidence="5" id="KW-0934">Plastid</keyword>
<evidence type="ECO:0000313" key="17">
    <source>
        <dbReference type="EMBL" id="EFJ16039.1"/>
    </source>
</evidence>
<dbReference type="GO" id="GO:0005737">
    <property type="term" value="C:cytoplasm"/>
    <property type="evidence" value="ECO:0000318"/>
    <property type="project" value="GO_Central"/>
</dbReference>
<dbReference type="InParanoid" id="D8SHQ5"/>
<dbReference type="PANTHER" id="PTHR42801">
    <property type="entry name" value="THIOREDOXIN-DEPENDENT PEROXIDE REDUCTASE"/>
    <property type="match status" value="1"/>
</dbReference>
<dbReference type="Gramene" id="EFJ16039">
    <property type="protein sequence ID" value="EFJ16039"/>
    <property type="gene ID" value="SELMODRAFT_422209"/>
</dbReference>
<evidence type="ECO:0000256" key="1">
    <source>
        <dbReference type="ARBA" id="ARBA00004456"/>
    </source>
</evidence>
<dbReference type="CDD" id="cd03017">
    <property type="entry name" value="PRX_BCP"/>
    <property type="match status" value="1"/>
</dbReference>
<dbReference type="GO" id="GO:0009535">
    <property type="term" value="C:chloroplast thylakoid membrane"/>
    <property type="evidence" value="ECO:0000318"/>
    <property type="project" value="GO_Central"/>
</dbReference>
<dbReference type="InterPro" id="IPR000866">
    <property type="entry name" value="AhpC/TSA"/>
</dbReference>
<dbReference type="GO" id="GO:0045454">
    <property type="term" value="P:cell redox homeostasis"/>
    <property type="evidence" value="ECO:0000318"/>
    <property type="project" value="GO_Central"/>
</dbReference>
<dbReference type="InterPro" id="IPR024706">
    <property type="entry name" value="Peroxiredoxin_AhpC-typ"/>
</dbReference>
<accession>D8SHQ5</accession>
<feature type="active site" description="Cysteine sulfenic acid (-SOH) intermediate; for peroxidase activity" evidence="15">
    <location>
        <position position="73"/>
    </location>
</feature>
<organism evidence="18">
    <name type="scientific">Selaginella moellendorffii</name>
    <name type="common">Spikemoss</name>
    <dbReference type="NCBI Taxonomy" id="88036"/>
    <lineage>
        <taxon>Eukaryota</taxon>
        <taxon>Viridiplantae</taxon>
        <taxon>Streptophyta</taxon>
        <taxon>Embryophyta</taxon>
        <taxon>Tracheophyta</taxon>
        <taxon>Lycopodiopsida</taxon>
        <taxon>Selaginellales</taxon>
        <taxon>Selaginellaceae</taxon>
        <taxon>Selaginella</taxon>
    </lineage>
</organism>
<keyword evidence="3" id="KW-0150">Chloroplast</keyword>
<dbReference type="PANTHER" id="PTHR42801:SF4">
    <property type="entry name" value="AHPC_TSA FAMILY PROTEIN"/>
    <property type="match status" value="1"/>
</dbReference>
<evidence type="ECO:0000256" key="13">
    <source>
        <dbReference type="ARBA" id="ARBA00049091"/>
    </source>
</evidence>
<evidence type="ECO:0000313" key="18">
    <source>
        <dbReference type="Proteomes" id="UP000001514"/>
    </source>
</evidence>
<dbReference type="InterPro" id="IPR013766">
    <property type="entry name" value="Thioredoxin_domain"/>
</dbReference>
<dbReference type="GO" id="GO:0008379">
    <property type="term" value="F:thioredoxin peroxidase activity"/>
    <property type="evidence" value="ECO:0000318"/>
    <property type="project" value="GO_Central"/>
</dbReference>
<gene>
    <name evidence="17" type="ORF">SELMODRAFT_422209</name>
</gene>
<comment type="function">
    <text evidence="14">Thiol-specific peroxidase that catalyzes the reduction of hydrogen peroxide and organic hydroperoxides to water and alcohols, respectively.</text>
</comment>
<dbReference type="Pfam" id="PF00578">
    <property type="entry name" value="AhpC-TSA"/>
    <property type="match status" value="1"/>
</dbReference>
<evidence type="ECO:0000259" key="16">
    <source>
        <dbReference type="PROSITE" id="PS51352"/>
    </source>
</evidence>
<dbReference type="FunFam" id="3.40.30.10:FF:000122">
    <property type="entry name" value="Peroxiredoxin Q chloroplastic"/>
    <property type="match status" value="1"/>
</dbReference>
<dbReference type="InterPro" id="IPR036249">
    <property type="entry name" value="Thioredoxin-like_sf"/>
</dbReference>
<keyword evidence="9" id="KW-0793">Thylakoid</keyword>
<keyword evidence="11 14" id="KW-0676">Redox-active center</keyword>
<dbReference type="EMBL" id="GL377620">
    <property type="protein sequence ID" value="EFJ16039.1"/>
    <property type="molecule type" value="Genomic_DNA"/>
</dbReference>
<evidence type="ECO:0000256" key="14">
    <source>
        <dbReference type="PIRNR" id="PIRNR000239"/>
    </source>
</evidence>
<dbReference type="PROSITE" id="PS51352">
    <property type="entry name" value="THIOREDOXIN_2"/>
    <property type="match status" value="1"/>
</dbReference>
<feature type="domain" description="Thioredoxin" evidence="16">
    <location>
        <begin position="31"/>
        <end position="180"/>
    </location>
</feature>
<evidence type="ECO:0000256" key="3">
    <source>
        <dbReference type="ARBA" id="ARBA00022528"/>
    </source>
</evidence>
<dbReference type="GO" id="GO:0009543">
    <property type="term" value="C:chloroplast thylakoid lumen"/>
    <property type="evidence" value="ECO:0007669"/>
    <property type="project" value="UniProtKB-SubCell"/>
</dbReference>
<dbReference type="EC" id="1.11.1.24" evidence="14"/>
<sequence length="185" mass="20848">MASCVSRFLGLHCGVGFTPPAPRQFRPVAKISVGQRMPPFTLRDQDGTLVNLLDFKYKPLVIFFYPADNTPACTREACAFRDSYQEFKKAGAEVIGISADGQETHKEFRQKHHLPFTLLCDSSDKLRKELEIPGEFFGALPGRETYVLDRKGIVRMVFNDQYAAEQHVEEALKAIRTMTKRGFGG</sequence>
<keyword evidence="6 14" id="KW-0049">Antioxidant</keyword>
<dbReference type="Gene3D" id="3.40.30.10">
    <property type="entry name" value="Glutaredoxin"/>
    <property type="match status" value="1"/>
</dbReference>
<evidence type="ECO:0000256" key="12">
    <source>
        <dbReference type="ARBA" id="ARBA00038489"/>
    </source>
</evidence>
<keyword evidence="4 14" id="KW-0575">Peroxidase</keyword>
<evidence type="ECO:0000256" key="4">
    <source>
        <dbReference type="ARBA" id="ARBA00022559"/>
    </source>
</evidence>
<dbReference type="Proteomes" id="UP000001514">
    <property type="component" value="Unassembled WGS sequence"/>
</dbReference>
<dbReference type="SUPFAM" id="SSF52833">
    <property type="entry name" value="Thioredoxin-like"/>
    <property type="match status" value="1"/>
</dbReference>